<evidence type="ECO:0008006" key="4">
    <source>
        <dbReference type="Google" id="ProtNLM"/>
    </source>
</evidence>
<dbReference type="PIRSF" id="PIRSF028846">
    <property type="entry name" value="UCP028846"/>
    <property type="match status" value="1"/>
</dbReference>
<dbReference type="PANTHER" id="PTHR31047:SF0">
    <property type="entry name" value="MEIOTICALLY UP-REGULATED GENE 157 PROTEIN"/>
    <property type="match status" value="1"/>
</dbReference>
<reference evidence="2" key="1">
    <citation type="submission" date="2020-01" db="EMBL/GenBank/DDBJ databases">
        <title>Genome Sequencing of Three Apophysomyces-Like Fungal Strains Confirms a Novel Fungal Genus in the Mucoromycota with divergent Burkholderia-like Endosymbiotic Bacteria.</title>
        <authorList>
            <person name="Stajich J.E."/>
            <person name="Macias A.M."/>
            <person name="Carter-House D."/>
            <person name="Lovett B."/>
            <person name="Kasson L.R."/>
            <person name="Berry K."/>
            <person name="Grigoriev I."/>
            <person name="Chang Y."/>
            <person name="Spatafora J."/>
            <person name="Kasson M.T."/>
        </authorList>
    </citation>
    <scope>NUCLEOTIDE SEQUENCE</scope>
    <source>
        <strain evidence="2">NRRL A-21654</strain>
    </source>
</reference>
<proteinExistence type="predicted"/>
<organism evidence="2 3">
    <name type="scientific">Apophysomyces ossiformis</name>
    <dbReference type="NCBI Taxonomy" id="679940"/>
    <lineage>
        <taxon>Eukaryota</taxon>
        <taxon>Fungi</taxon>
        <taxon>Fungi incertae sedis</taxon>
        <taxon>Mucoromycota</taxon>
        <taxon>Mucoromycotina</taxon>
        <taxon>Mucoromycetes</taxon>
        <taxon>Mucorales</taxon>
        <taxon>Mucorineae</taxon>
        <taxon>Mucoraceae</taxon>
        <taxon>Apophysomyces</taxon>
    </lineage>
</organism>
<gene>
    <name evidence="2" type="ORF">EC973_005001</name>
</gene>
<dbReference type="EMBL" id="JABAYA010000287">
    <property type="protein sequence ID" value="KAF7721256.1"/>
    <property type="molecule type" value="Genomic_DNA"/>
</dbReference>
<name>A0A8H7BGC4_9FUNG</name>
<dbReference type="SUPFAM" id="SSF48208">
    <property type="entry name" value="Six-hairpin glycosidases"/>
    <property type="match status" value="1"/>
</dbReference>
<dbReference type="OrthoDB" id="7771656at2759"/>
<dbReference type="InterPro" id="IPR008928">
    <property type="entry name" value="6-hairpin_glycosidase_sf"/>
</dbReference>
<dbReference type="Gene3D" id="1.50.10.10">
    <property type="match status" value="1"/>
</dbReference>
<feature type="region of interest" description="Disordered" evidence="1">
    <location>
        <begin position="1"/>
        <end position="62"/>
    </location>
</feature>
<sequence>MTFEQPSQQLPVSPPKNDEPICRPGSNPPNSHCRPLPTPPPINNPPEHYGIPDARPVKSERKFSSPAVDDFLSRVTQNMRDKDLAMLLNNCLPNTLDTTIEWFKAGKDPRTFLITGDIPAMWIRDSTNQILPYMIFAHNDTQIQELILGVILVQSTFLYYDPYANAFLKPWYAPSGSTQRGAQDRVIPQYDPAYVWESKLKYEHGNNKYELDSLAHFFQLANEYMEATGDYERVVTAEDWLKAVPRVFQVIHDQMKGTWEEEEEIDLYKLRRPMHQPGAVPEPVSLEHGYRFKRTTDRPTETLGANGRGGVSRWCGLVRSAFRPSDDATSFPYLIPANAQLSVQLEKLAVLLERASQSMITAPPQLADFAAEAKLLGNTIRKAIYDHAIVTHPVFGRIFAFEVDGYGSSLLMDDANTPSLLSLPVLGFVDVQDEIYLNTRAFVLSNWNPWYFEGNFGNGIGGPHTGKDMIWPMSLLMQIQTSTSEEEIKANLNVLKRLARKSGLMCESFHKDNPSRFTRAWFSWANGLAGRTILHIMEKYPHLV</sequence>
<evidence type="ECO:0000313" key="3">
    <source>
        <dbReference type="Proteomes" id="UP000605846"/>
    </source>
</evidence>
<evidence type="ECO:0000256" key="1">
    <source>
        <dbReference type="SAM" id="MobiDB-lite"/>
    </source>
</evidence>
<protein>
    <recommendedName>
        <fullName evidence="4">Glycoside hydrolase family 125 protein</fullName>
    </recommendedName>
</protein>
<dbReference type="InterPro" id="IPR012341">
    <property type="entry name" value="6hp_glycosidase-like_sf"/>
</dbReference>
<dbReference type="GO" id="GO:0003824">
    <property type="term" value="F:catalytic activity"/>
    <property type="evidence" value="ECO:0007669"/>
    <property type="project" value="UniProtKB-ARBA"/>
</dbReference>
<dbReference type="AlphaFoldDB" id="A0A8H7BGC4"/>
<keyword evidence="3" id="KW-1185">Reference proteome</keyword>
<feature type="compositionally biased region" description="Polar residues" evidence="1">
    <location>
        <begin position="1"/>
        <end position="11"/>
    </location>
</feature>
<dbReference type="GO" id="GO:0005975">
    <property type="term" value="P:carbohydrate metabolic process"/>
    <property type="evidence" value="ECO:0007669"/>
    <property type="project" value="InterPro"/>
</dbReference>
<dbReference type="Proteomes" id="UP000605846">
    <property type="component" value="Unassembled WGS sequence"/>
</dbReference>
<dbReference type="SMART" id="SM01149">
    <property type="entry name" value="DUF1237"/>
    <property type="match status" value="1"/>
</dbReference>
<dbReference type="InterPro" id="IPR008313">
    <property type="entry name" value="GH125"/>
</dbReference>
<accession>A0A8H7BGC4</accession>
<dbReference type="PANTHER" id="PTHR31047">
    <property type="entry name" value="MEIOTICALLY UP-REGULATED GENE 157 PROTEIN"/>
    <property type="match status" value="1"/>
</dbReference>
<dbReference type="Pfam" id="PF06824">
    <property type="entry name" value="Glyco_hydro_125"/>
    <property type="match status" value="1"/>
</dbReference>
<comment type="caution">
    <text evidence="2">The sequence shown here is derived from an EMBL/GenBank/DDBJ whole genome shotgun (WGS) entry which is preliminary data.</text>
</comment>
<evidence type="ECO:0000313" key="2">
    <source>
        <dbReference type="EMBL" id="KAF7721256.1"/>
    </source>
</evidence>